<dbReference type="Proteomes" id="UP000030653">
    <property type="component" value="Unassembled WGS sequence"/>
</dbReference>
<dbReference type="RefSeq" id="XP_040633333.1">
    <property type="nucleotide sequence ID" value="XM_040774517.1"/>
</dbReference>
<organism evidence="1 2">
    <name type="scientific">Dacryopinax primogenitus (strain DJM 731)</name>
    <name type="common">Brown rot fungus</name>
    <dbReference type="NCBI Taxonomy" id="1858805"/>
    <lineage>
        <taxon>Eukaryota</taxon>
        <taxon>Fungi</taxon>
        <taxon>Dikarya</taxon>
        <taxon>Basidiomycota</taxon>
        <taxon>Agaricomycotina</taxon>
        <taxon>Dacrymycetes</taxon>
        <taxon>Dacrymycetales</taxon>
        <taxon>Dacrymycetaceae</taxon>
        <taxon>Dacryopinax</taxon>
    </lineage>
</organism>
<proteinExistence type="predicted"/>
<gene>
    <name evidence="1" type="ORF">DACRYDRAFT_42434</name>
</gene>
<name>M5GBS4_DACPD</name>
<feature type="non-terminal residue" evidence="1">
    <location>
        <position position="1"/>
    </location>
</feature>
<dbReference type="InterPro" id="IPR043128">
    <property type="entry name" value="Rev_trsase/Diguanyl_cyclase"/>
</dbReference>
<protein>
    <recommendedName>
        <fullName evidence="3">Reverse transcriptase/retrotransposon-derived protein RNase H-like domain-containing protein</fullName>
    </recommendedName>
</protein>
<sequence length="85" mass="9425">FIKDFAMKAHPLEHLKHKGTIFAWGPEHGATFTQLKADACGVVHQDGLLCPINYESDQKIILAVDSSNISVGYVLYQNNINGKQK</sequence>
<accession>M5GBS4</accession>
<dbReference type="AlphaFoldDB" id="M5GBS4"/>
<dbReference type="OrthoDB" id="3037028at2759"/>
<reference evidence="1 2" key="1">
    <citation type="journal article" date="2012" name="Science">
        <title>The Paleozoic origin of enzymatic lignin decomposition reconstructed from 31 fungal genomes.</title>
        <authorList>
            <person name="Floudas D."/>
            <person name="Binder M."/>
            <person name="Riley R."/>
            <person name="Barry K."/>
            <person name="Blanchette R.A."/>
            <person name="Henrissat B."/>
            <person name="Martinez A.T."/>
            <person name="Otillar R."/>
            <person name="Spatafora J.W."/>
            <person name="Yadav J.S."/>
            <person name="Aerts A."/>
            <person name="Benoit I."/>
            <person name="Boyd A."/>
            <person name="Carlson A."/>
            <person name="Copeland A."/>
            <person name="Coutinho P.M."/>
            <person name="de Vries R.P."/>
            <person name="Ferreira P."/>
            <person name="Findley K."/>
            <person name="Foster B."/>
            <person name="Gaskell J."/>
            <person name="Glotzer D."/>
            <person name="Gorecki P."/>
            <person name="Heitman J."/>
            <person name="Hesse C."/>
            <person name="Hori C."/>
            <person name="Igarashi K."/>
            <person name="Jurgens J.A."/>
            <person name="Kallen N."/>
            <person name="Kersten P."/>
            <person name="Kohler A."/>
            <person name="Kuees U."/>
            <person name="Kumar T.K.A."/>
            <person name="Kuo A."/>
            <person name="LaButti K."/>
            <person name="Larrondo L.F."/>
            <person name="Lindquist E."/>
            <person name="Ling A."/>
            <person name="Lombard V."/>
            <person name="Lucas S."/>
            <person name="Lundell T."/>
            <person name="Martin R."/>
            <person name="McLaughlin D.J."/>
            <person name="Morgenstern I."/>
            <person name="Morin E."/>
            <person name="Murat C."/>
            <person name="Nagy L.G."/>
            <person name="Nolan M."/>
            <person name="Ohm R.A."/>
            <person name="Patyshakuliyeva A."/>
            <person name="Rokas A."/>
            <person name="Ruiz-Duenas F.J."/>
            <person name="Sabat G."/>
            <person name="Salamov A."/>
            <person name="Samejima M."/>
            <person name="Schmutz J."/>
            <person name="Slot J.C."/>
            <person name="St John F."/>
            <person name="Stenlid J."/>
            <person name="Sun H."/>
            <person name="Sun S."/>
            <person name="Syed K."/>
            <person name="Tsang A."/>
            <person name="Wiebenga A."/>
            <person name="Young D."/>
            <person name="Pisabarro A."/>
            <person name="Eastwood D.C."/>
            <person name="Martin F."/>
            <person name="Cullen D."/>
            <person name="Grigoriev I.V."/>
            <person name="Hibbett D.S."/>
        </authorList>
    </citation>
    <scope>NUCLEOTIDE SEQUENCE [LARGE SCALE GENOMIC DNA]</scope>
    <source>
        <strain evidence="1 2">DJM-731 SS1</strain>
    </source>
</reference>
<dbReference type="SUPFAM" id="SSF56672">
    <property type="entry name" value="DNA/RNA polymerases"/>
    <property type="match status" value="1"/>
</dbReference>
<dbReference type="InterPro" id="IPR043502">
    <property type="entry name" value="DNA/RNA_pol_sf"/>
</dbReference>
<dbReference type="GeneID" id="63689579"/>
<evidence type="ECO:0008006" key="3">
    <source>
        <dbReference type="Google" id="ProtNLM"/>
    </source>
</evidence>
<dbReference type="HOGENOM" id="CLU_2518602_0_0_1"/>
<evidence type="ECO:0000313" key="2">
    <source>
        <dbReference type="Proteomes" id="UP000030653"/>
    </source>
</evidence>
<keyword evidence="2" id="KW-1185">Reference proteome</keyword>
<dbReference type="OMA" id="AIMMWPS"/>
<evidence type="ECO:0000313" key="1">
    <source>
        <dbReference type="EMBL" id="EJU06439.1"/>
    </source>
</evidence>
<dbReference type="EMBL" id="JH795855">
    <property type="protein sequence ID" value="EJU06439.1"/>
    <property type="molecule type" value="Genomic_DNA"/>
</dbReference>
<feature type="non-terminal residue" evidence="1">
    <location>
        <position position="85"/>
    </location>
</feature>
<dbReference type="Gene3D" id="3.30.70.270">
    <property type="match status" value="1"/>
</dbReference>